<gene>
    <name evidence="1" type="ORF">PSON_ATCC_30995.1.T2580011</name>
</gene>
<keyword evidence="2" id="KW-1185">Reference proteome</keyword>
<sequence>MLKQYQLTALKQKYEIKQLSKLMSSKGREFTKFYKLKQRNQRSQE</sequence>
<accession>A0A8S1RSK2</accession>
<dbReference type="AlphaFoldDB" id="A0A8S1RSK2"/>
<protein>
    <submittedName>
        <fullName evidence="1">Uncharacterized protein</fullName>
    </submittedName>
</protein>
<dbReference type="Proteomes" id="UP000692954">
    <property type="component" value="Unassembled WGS sequence"/>
</dbReference>
<evidence type="ECO:0000313" key="1">
    <source>
        <dbReference type="EMBL" id="CAD8130039.1"/>
    </source>
</evidence>
<comment type="caution">
    <text evidence="1">The sequence shown here is derived from an EMBL/GenBank/DDBJ whole genome shotgun (WGS) entry which is preliminary data.</text>
</comment>
<organism evidence="1 2">
    <name type="scientific">Paramecium sonneborni</name>
    <dbReference type="NCBI Taxonomy" id="65129"/>
    <lineage>
        <taxon>Eukaryota</taxon>
        <taxon>Sar</taxon>
        <taxon>Alveolata</taxon>
        <taxon>Ciliophora</taxon>
        <taxon>Intramacronucleata</taxon>
        <taxon>Oligohymenophorea</taxon>
        <taxon>Peniculida</taxon>
        <taxon>Parameciidae</taxon>
        <taxon>Paramecium</taxon>
    </lineage>
</organism>
<dbReference type="EMBL" id="CAJJDN010000258">
    <property type="protein sequence ID" value="CAD8130039.1"/>
    <property type="molecule type" value="Genomic_DNA"/>
</dbReference>
<reference evidence="1" key="1">
    <citation type="submission" date="2021-01" db="EMBL/GenBank/DDBJ databases">
        <authorList>
            <consortium name="Genoscope - CEA"/>
            <person name="William W."/>
        </authorList>
    </citation>
    <scope>NUCLEOTIDE SEQUENCE</scope>
</reference>
<name>A0A8S1RSK2_9CILI</name>
<proteinExistence type="predicted"/>
<evidence type="ECO:0000313" key="2">
    <source>
        <dbReference type="Proteomes" id="UP000692954"/>
    </source>
</evidence>